<accession>A0A544VWV8</accession>
<dbReference type="Proteomes" id="UP000315759">
    <property type="component" value="Unassembled WGS sequence"/>
</dbReference>
<sequence length="384" mass="40744">MDGAEPSRIAESNDPSGPRPFIGRIGDKAFFLARSGSAPSPQWWLTGVDVKSGQPVFPAVPLLADINFPRCFINGPTELLCLSYELAATAWVVDAQSGAVLYNGPTDLRALPGPLVVKQTANYAVASAARQGVYGVGHRAETTWFVPGDGTVVGAADIDTTLATQDSTDKSDWNTTVFDVRDGRVLKPEEQDGTKLQNTVLYPGGFASVAEVDGKLTGVQFFDKTGKHLGGGIQGRPTTDRSGTLPIVARYEGDQSAVFSPDGGLLLDMPSGNKVVVGDSILLNENKSDAFPMWRQYDVNTGAKGAACDFNMGNFLGSDGTVFVFEVTNPKAGLAAKARDRNTCETLWTLPAAVDSLAHVWRVNDTLVRLSDDGTELTSLVAPS</sequence>
<gene>
    <name evidence="1" type="ORF">D8S82_21520</name>
</gene>
<reference evidence="1 2" key="1">
    <citation type="submission" date="2018-10" db="EMBL/GenBank/DDBJ databases">
        <title>Draft genome of Mycobacterium hodleri strain B.</title>
        <authorList>
            <person name="Amande T.J."/>
            <person name="Mcgenity T.J."/>
        </authorList>
    </citation>
    <scope>NUCLEOTIDE SEQUENCE [LARGE SCALE GENOMIC DNA]</scope>
    <source>
        <strain evidence="1 2">B</strain>
    </source>
</reference>
<evidence type="ECO:0000313" key="2">
    <source>
        <dbReference type="Proteomes" id="UP000315759"/>
    </source>
</evidence>
<comment type="caution">
    <text evidence="1">The sequence shown here is derived from an EMBL/GenBank/DDBJ whole genome shotgun (WGS) entry which is preliminary data.</text>
</comment>
<dbReference type="AlphaFoldDB" id="A0A544VWV8"/>
<organism evidence="1 2">
    <name type="scientific">Mycolicibacterium hodleri</name>
    <dbReference type="NCBI Taxonomy" id="49897"/>
    <lineage>
        <taxon>Bacteria</taxon>
        <taxon>Bacillati</taxon>
        <taxon>Actinomycetota</taxon>
        <taxon>Actinomycetes</taxon>
        <taxon>Mycobacteriales</taxon>
        <taxon>Mycobacteriaceae</taxon>
        <taxon>Mycolicibacterium</taxon>
    </lineage>
</organism>
<keyword evidence="2" id="KW-1185">Reference proteome</keyword>
<evidence type="ECO:0000313" key="1">
    <source>
        <dbReference type="EMBL" id="TQR84469.1"/>
    </source>
</evidence>
<protein>
    <submittedName>
        <fullName evidence="1">Uncharacterized protein</fullName>
    </submittedName>
</protein>
<dbReference type="EMBL" id="VIFX01000030">
    <property type="protein sequence ID" value="TQR84469.1"/>
    <property type="molecule type" value="Genomic_DNA"/>
</dbReference>
<proteinExistence type="predicted"/>
<dbReference type="RefSeq" id="WP_142554046.1">
    <property type="nucleotide sequence ID" value="NZ_VIFX01000030.1"/>
</dbReference>
<name>A0A544VWV8_9MYCO</name>